<proteinExistence type="predicted"/>
<dbReference type="Pfam" id="PF08770">
    <property type="entry name" value="SoxZ"/>
    <property type="match status" value="1"/>
</dbReference>
<comment type="caution">
    <text evidence="2">The sequence shown here is derived from an EMBL/GenBank/DDBJ whole genome shotgun (WGS) entry which is preliminary data.</text>
</comment>
<dbReference type="Proteomes" id="UP001596422">
    <property type="component" value="Unassembled WGS sequence"/>
</dbReference>
<name>A0ABW2A2J6_9GAMM</name>
<gene>
    <name evidence="2" type="ORF">ACFQDL_17715</name>
</gene>
<evidence type="ECO:0000259" key="1">
    <source>
        <dbReference type="Pfam" id="PF08770"/>
    </source>
</evidence>
<sequence>MKVDTRVLGDIVTVQLFLEHPMVPGTLCNRDAAQAHFIRQLEVRYDGERIFSADLSEAVSEDPFLRFRFQGRRGGRLDIRWRDNRGQAQRKGVDI</sequence>
<dbReference type="RefSeq" id="WP_379910193.1">
    <property type="nucleotide sequence ID" value="NZ_JBHSWE010000001.1"/>
</dbReference>
<keyword evidence="3" id="KW-1185">Reference proteome</keyword>
<evidence type="ECO:0000313" key="2">
    <source>
        <dbReference type="EMBL" id="MFC6671696.1"/>
    </source>
</evidence>
<evidence type="ECO:0000313" key="3">
    <source>
        <dbReference type="Proteomes" id="UP001596422"/>
    </source>
</evidence>
<protein>
    <submittedName>
        <fullName evidence="2">Thiosulfate oxidation carrier complex protein SoxZ</fullName>
    </submittedName>
</protein>
<accession>A0ABW2A2J6</accession>
<organism evidence="2 3">
    <name type="scientific">Marinobacterium aestuariivivens</name>
    <dbReference type="NCBI Taxonomy" id="1698799"/>
    <lineage>
        <taxon>Bacteria</taxon>
        <taxon>Pseudomonadati</taxon>
        <taxon>Pseudomonadota</taxon>
        <taxon>Gammaproteobacteria</taxon>
        <taxon>Oceanospirillales</taxon>
        <taxon>Oceanospirillaceae</taxon>
        <taxon>Marinobacterium</taxon>
    </lineage>
</organism>
<reference evidence="3" key="1">
    <citation type="journal article" date="2019" name="Int. J. Syst. Evol. Microbiol.">
        <title>The Global Catalogue of Microorganisms (GCM) 10K type strain sequencing project: providing services to taxonomists for standard genome sequencing and annotation.</title>
        <authorList>
            <consortium name="The Broad Institute Genomics Platform"/>
            <consortium name="The Broad Institute Genome Sequencing Center for Infectious Disease"/>
            <person name="Wu L."/>
            <person name="Ma J."/>
        </authorList>
    </citation>
    <scope>NUCLEOTIDE SEQUENCE [LARGE SCALE GENOMIC DNA]</scope>
    <source>
        <strain evidence="3">NBRC 111756</strain>
    </source>
</reference>
<dbReference type="EMBL" id="JBHSWE010000001">
    <property type="protein sequence ID" value="MFC6671696.1"/>
    <property type="molecule type" value="Genomic_DNA"/>
</dbReference>
<dbReference type="SUPFAM" id="SSF81296">
    <property type="entry name" value="E set domains"/>
    <property type="match status" value="1"/>
</dbReference>
<feature type="domain" description="Sulphur oxidation protein SoxZ" evidence="1">
    <location>
        <begin position="4"/>
        <end position="91"/>
    </location>
</feature>
<dbReference type="InterPro" id="IPR013783">
    <property type="entry name" value="Ig-like_fold"/>
</dbReference>
<dbReference type="InterPro" id="IPR014880">
    <property type="entry name" value="SoxZ_dom"/>
</dbReference>
<dbReference type="Gene3D" id="2.60.40.10">
    <property type="entry name" value="Immunoglobulins"/>
    <property type="match status" value="1"/>
</dbReference>
<dbReference type="InterPro" id="IPR014756">
    <property type="entry name" value="Ig_E-set"/>
</dbReference>